<keyword evidence="2" id="KW-1185">Reference proteome</keyword>
<reference evidence="3" key="1">
    <citation type="submission" date="2025-08" db="UniProtKB">
        <authorList>
            <consortium name="RefSeq"/>
        </authorList>
    </citation>
    <scope>IDENTIFICATION</scope>
</reference>
<evidence type="ECO:0000256" key="1">
    <source>
        <dbReference type="SAM" id="SignalP"/>
    </source>
</evidence>
<dbReference type="KEGG" id="hazt:108670624"/>
<feature type="chain" id="PRO_5036879858" evidence="1">
    <location>
        <begin position="22"/>
        <end position="129"/>
    </location>
</feature>
<dbReference type="GeneID" id="108670624"/>
<feature type="signal peptide" evidence="1">
    <location>
        <begin position="1"/>
        <end position="21"/>
    </location>
</feature>
<dbReference type="RefSeq" id="XP_047738058.1">
    <property type="nucleotide sequence ID" value="XM_047882102.1"/>
</dbReference>
<organism evidence="2 3">
    <name type="scientific">Hyalella azteca</name>
    <name type="common">Amphipod</name>
    <dbReference type="NCBI Taxonomy" id="294128"/>
    <lineage>
        <taxon>Eukaryota</taxon>
        <taxon>Metazoa</taxon>
        <taxon>Ecdysozoa</taxon>
        <taxon>Arthropoda</taxon>
        <taxon>Crustacea</taxon>
        <taxon>Multicrustacea</taxon>
        <taxon>Malacostraca</taxon>
        <taxon>Eumalacostraca</taxon>
        <taxon>Peracarida</taxon>
        <taxon>Amphipoda</taxon>
        <taxon>Senticaudata</taxon>
        <taxon>Talitrida</taxon>
        <taxon>Talitroidea</taxon>
        <taxon>Hyalellidae</taxon>
        <taxon>Hyalella</taxon>
    </lineage>
</organism>
<dbReference type="Proteomes" id="UP000694843">
    <property type="component" value="Unplaced"/>
</dbReference>
<accession>A0A979FN04</accession>
<proteinExistence type="predicted"/>
<evidence type="ECO:0000313" key="2">
    <source>
        <dbReference type="Proteomes" id="UP000694843"/>
    </source>
</evidence>
<dbReference type="AlphaFoldDB" id="A0A979FN04"/>
<gene>
    <name evidence="3" type="primary">LOC108670624</name>
</gene>
<protein>
    <submittedName>
        <fullName evidence="3">Uncharacterized protein LOC108670624</fullName>
    </submittedName>
</protein>
<name>A0A979FN04_HYAAZ</name>
<sequence length="129" mass="14245">MTLGTKAAWLLLVFAAVPLEAADCGDRNWNFFGFLRNQDNVTSMDPTSGSPAARTMTVNNTATLNCSLGDSSHLICFTMYCEKTTQSKPGGRENFRAVASSLYYDNASLNSTWYTEGSAWDCYKVRRKA</sequence>
<keyword evidence="1" id="KW-0732">Signal</keyword>
<evidence type="ECO:0000313" key="3">
    <source>
        <dbReference type="RefSeq" id="XP_047738058.1"/>
    </source>
</evidence>